<dbReference type="AlphaFoldDB" id="A0AAV2SY84"/>
<evidence type="ECO:0000313" key="2">
    <source>
        <dbReference type="Proteomes" id="UP001497623"/>
    </source>
</evidence>
<proteinExistence type="predicted"/>
<feature type="non-terminal residue" evidence="1">
    <location>
        <position position="142"/>
    </location>
</feature>
<accession>A0AAV2SY84</accession>
<organism evidence="1 2">
    <name type="scientific">Meganyctiphanes norvegica</name>
    <name type="common">Northern krill</name>
    <name type="synonym">Thysanopoda norvegica</name>
    <dbReference type="NCBI Taxonomy" id="48144"/>
    <lineage>
        <taxon>Eukaryota</taxon>
        <taxon>Metazoa</taxon>
        <taxon>Ecdysozoa</taxon>
        <taxon>Arthropoda</taxon>
        <taxon>Crustacea</taxon>
        <taxon>Multicrustacea</taxon>
        <taxon>Malacostraca</taxon>
        <taxon>Eumalacostraca</taxon>
        <taxon>Eucarida</taxon>
        <taxon>Euphausiacea</taxon>
        <taxon>Euphausiidae</taxon>
        <taxon>Meganyctiphanes</taxon>
    </lineage>
</organism>
<dbReference type="Proteomes" id="UP001497623">
    <property type="component" value="Unassembled WGS sequence"/>
</dbReference>
<name>A0AAV2SY84_MEGNR</name>
<gene>
    <name evidence="1" type="ORF">MNOR_LOCUS41818</name>
</gene>
<reference evidence="1 2" key="1">
    <citation type="submission" date="2024-05" db="EMBL/GenBank/DDBJ databases">
        <authorList>
            <person name="Wallberg A."/>
        </authorList>
    </citation>
    <scope>NUCLEOTIDE SEQUENCE [LARGE SCALE GENOMIC DNA]</scope>
</reference>
<comment type="caution">
    <text evidence="1">The sequence shown here is derived from an EMBL/GenBank/DDBJ whole genome shotgun (WGS) entry which is preliminary data.</text>
</comment>
<protein>
    <submittedName>
        <fullName evidence="1">Uncharacterized protein</fullName>
    </submittedName>
</protein>
<dbReference type="EMBL" id="CAXKWB010172278">
    <property type="protein sequence ID" value="CAL4252048.1"/>
    <property type="molecule type" value="Genomic_DNA"/>
</dbReference>
<feature type="non-terminal residue" evidence="1">
    <location>
        <position position="1"/>
    </location>
</feature>
<keyword evidence="2" id="KW-1185">Reference proteome</keyword>
<evidence type="ECO:0000313" key="1">
    <source>
        <dbReference type="EMBL" id="CAL4252048.1"/>
    </source>
</evidence>
<sequence length="142" mass="16095">KAAIDSFKWTQKGWRSMPRKDPIVIWRWGLLRHKKLTWAPPLIRIDYIHLKVNTDLMLVHYIPTKDNEKMLDIRSSTVPLRASTHSLLSLGDVDFGQHSQLLTNSALPPGHIWELLNAGGGLTQPITQPQPGGVYVTNITEK</sequence>